<dbReference type="InterPro" id="IPR017096">
    <property type="entry name" value="BTB-kelch_protein"/>
</dbReference>
<dbReference type="PANTHER" id="PTHR45632">
    <property type="entry name" value="LD33804P"/>
    <property type="match status" value="1"/>
</dbReference>
<evidence type="ECO:0000256" key="2">
    <source>
        <dbReference type="ARBA" id="ARBA00022737"/>
    </source>
</evidence>
<sequence>MLGLLHSITDGGSRSFKMDLNSQTSTTADGRKRTTPDHLFHCEEHSPDLLQGCYNLWKQRILCDGTLIVGSHHIAIHKVVLASCSEYFRVIFTENESIRELQLNSKITKEGIELVLEYIYTSKITLTLGNIKTVLNTALLLRIPKLIGLCAKYLMHMVNLDNCVNILQLSNMFQHTEFQQLRGYTQDFIADNFVKVAEKSEFQKLTAEELTNILSQDRVETTSEFQLFKIAAKWIMHKREERVAYAPAVMKNIRFPLIKSQDLVDHVQSYDFMFEQEECHRYLLQALNYHLIPQRQHSFQTPRNRFRSSNDVMVSVGGELPNHKVSDDVLVFDESRSAWKLFSTMPLKRVDHCIAVLNDFMYVAGGQVTLNSNGKESIGTLHRFDPRLNSWLQMCPMQQRRAFFYLGACEGVLYAVGGKNEQGALASAEVYEPTKNRWKFIASLSKPTYALAGSILGGQMHVCGGFSNRTFLKSFLVYDKQHDEWLAKRPMCNARGFHMMCALKECVYVMGGNQLSVIGERVDVSSVEKYSPEIDEWITVSPMLCGLSMAGITTIDQERIFVVGGYNGQNRLREKEVYGYNVAEDEWDILGELPEAGLRMACCTLVLPRSIFRDGSPDEQSYDSSFLSDSQVSLSQSIASTVPR</sequence>
<dbReference type="InterPro" id="IPR006652">
    <property type="entry name" value="Kelch_1"/>
</dbReference>
<dbReference type="EMBL" id="JAIZAY010000021">
    <property type="protein sequence ID" value="KAJ8021589.1"/>
    <property type="molecule type" value="Genomic_DNA"/>
</dbReference>
<feature type="domain" description="BTB" evidence="3">
    <location>
        <begin position="63"/>
        <end position="128"/>
    </location>
</feature>
<evidence type="ECO:0000259" key="3">
    <source>
        <dbReference type="PROSITE" id="PS50097"/>
    </source>
</evidence>
<comment type="caution">
    <text evidence="4">The sequence shown here is derived from an EMBL/GenBank/DDBJ whole genome shotgun (WGS) entry which is preliminary data.</text>
</comment>
<evidence type="ECO:0000313" key="4">
    <source>
        <dbReference type="EMBL" id="KAJ8021589.1"/>
    </source>
</evidence>
<dbReference type="InterPro" id="IPR056737">
    <property type="entry name" value="Beta-prop_ATRN-MKLN-like"/>
</dbReference>
<dbReference type="Pfam" id="PF24981">
    <property type="entry name" value="Beta-prop_ATRN-LZTR1"/>
    <property type="match status" value="1"/>
</dbReference>
<dbReference type="SMART" id="SM00225">
    <property type="entry name" value="BTB"/>
    <property type="match status" value="1"/>
</dbReference>
<dbReference type="SUPFAM" id="SSF117281">
    <property type="entry name" value="Kelch motif"/>
    <property type="match status" value="1"/>
</dbReference>
<evidence type="ECO:0000256" key="1">
    <source>
        <dbReference type="ARBA" id="ARBA00022441"/>
    </source>
</evidence>
<dbReference type="Gene3D" id="3.30.710.10">
    <property type="entry name" value="Potassium Channel Kv1.1, Chain A"/>
    <property type="match status" value="1"/>
</dbReference>
<dbReference type="SMART" id="SM00875">
    <property type="entry name" value="BACK"/>
    <property type="match status" value="1"/>
</dbReference>
<proteinExistence type="predicted"/>
<dbReference type="Pfam" id="PF07707">
    <property type="entry name" value="BACK"/>
    <property type="match status" value="1"/>
</dbReference>
<dbReference type="FunFam" id="1.25.40.420:FF:000001">
    <property type="entry name" value="Kelch-like family member 12"/>
    <property type="match status" value="1"/>
</dbReference>
<accession>A0A9Q1BDW3</accession>
<name>A0A9Q1BDW3_HOLLE</name>
<dbReference type="SUPFAM" id="SSF54695">
    <property type="entry name" value="POZ domain"/>
    <property type="match status" value="1"/>
</dbReference>
<dbReference type="InterPro" id="IPR000210">
    <property type="entry name" value="BTB/POZ_dom"/>
</dbReference>
<keyword evidence="1" id="KW-0880">Kelch repeat</keyword>
<protein>
    <submittedName>
        <fullName evidence="4">Kelch-like protein 13</fullName>
    </submittedName>
</protein>
<dbReference type="OrthoDB" id="9982049at2759"/>
<dbReference type="InterPro" id="IPR015915">
    <property type="entry name" value="Kelch-typ_b-propeller"/>
</dbReference>
<dbReference type="Gene3D" id="2.120.10.80">
    <property type="entry name" value="Kelch-type beta propeller"/>
    <property type="match status" value="1"/>
</dbReference>
<dbReference type="PROSITE" id="PS50097">
    <property type="entry name" value="BTB"/>
    <property type="match status" value="1"/>
</dbReference>
<dbReference type="PIRSF" id="PIRSF037037">
    <property type="entry name" value="Kelch-like_protein_gigaxonin"/>
    <property type="match status" value="1"/>
</dbReference>
<dbReference type="AlphaFoldDB" id="A0A9Q1BDW3"/>
<dbReference type="SMART" id="SM00612">
    <property type="entry name" value="Kelch"/>
    <property type="match status" value="6"/>
</dbReference>
<dbReference type="Gene3D" id="1.25.40.420">
    <property type="match status" value="1"/>
</dbReference>
<keyword evidence="5" id="KW-1185">Reference proteome</keyword>
<reference evidence="4" key="1">
    <citation type="submission" date="2021-10" db="EMBL/GenBank/DDBJ databases">
        <title>Tropical sea cucumber genome reveals ecological adaptation and Cuvierian tubules defense mechanism.</title>
        <authorList>
            <person name="Chen T."/>
        </authorList>
    </citation>
    <scope>NUCLEOTIDE SEQUENCE</scope>
    <source>
        <strain evidence="4">Nanhai2018</strain>
        <tissue evidence="4">Muscle</tissue>
    </source>
</reference>
<dbReference type="PANTHER" id="PTHR45632:SF17">
    <property type="entry name" value="KELCH-LIKE PROTEIN 31"/>
    <property type="match status" value="1"/>
</dbReference>
<organism evidence="4 5">
    <name type="scientific">Holothuria leucospilota</name>
    <name type="common">Black long sea cucumber</name>
    <name type="synonym">Mertensiothuria leucospilota</name>
    <dbReference type="NCBI Taxonomy" id="206669"/>
    <lineage>
        <taxon>Eukaryota</taxon>
        <taxon>Metazoa</taxon>
        <taxon>Echinodermata</taxon>
        <taxon>Eleutherozoa</taxon>
        <taxon>Echinozoa</taxon>
        <taxon>Holothuroidea</taxon>
        <taxon>Aspidochirotacea</taxon>
        <taxon>Aspidochirotida</taxon>
        <taxon>Holothuriidae</taxon>
        <taxon>Holothuria</taxon>
    </lineage>
</organism>
<dbReference type="GO" id="GO:0005737">
    <property type="term" value="C:cytoplasm"/>
    <property type="evidence" value="ECO:0007669"/>
    <property type="project" value="UniProtKB-ARBA"/>
</dbReference>
<dbReference type="InterPro" id="IPR011705">
    <property type="entry name" value="BACK"/>
</dbReference>
<dbReference type="InterPro" id="IPR011333">
    <property type="entry name" value="SKP1/BTB/POZ_sf"/>
</dbReference>
<evidence type="ECO:0000313" key="5">
    <source>
        <dbReference type="Proteomes" id="UP001152320"/>
    </source>
</evidence>
<dbReference type="Proteomes" id="UP001152320">
    <property type="component" value="Chromosome 21"/>
</dbReference>
<dbReference type="Pfam" id="PF00651">
    <property type="entry name" value="BTB"/>
    <property type="match status" value="1"/>
</dbReference>
<keyword evidence="2" id="KW-0677">Repeat</keyword>
<gene>
    <name evidence="4" type="ORF">HOLleu_38836</name>
</gene>